<evidence type="ECO:0000313" key="2">
    <source>
        <dbReference type="EMBL" id="MBO8435191.1"/>
    </source>
</evidence>
<proteinExistence type="inferred from homology"/>
<reference evidence="2" key="2">
    <citation type="journal article" date="2021" name="PeerJ">
        <title>Extensive microbial diversity within the chicken gut microbiome revealed by metagenomics and culture.</title>
        <authorList>
            <person name="Gilroy R."/>
            <person name="Ravi A."/>
            <person name="Getino M."/>
            <person name="Pursley I."/>
            <person name="Horton D.L."/>
            <person name="Alikhan N.F."/>
            <person name="Baker D."/>
            <person name="Gharbi K."/>
            <person name="Hall N."/>
            <person name="Watson M."/>
            <person name="Adriaenssens E.M."/>
            <person name="Foster-Nyarko E."/>
            <person name="Jarju S."/>
            <person name="Secka A."/>
            <person name="Antonio M."/>
            <person name="Oren A."/>
            <person name="Chaudhuri R.R."/>
            <person name="La Ragione R."/>
            <person name="Hildebrand F."/>
            <person name="Pallen M.J."/>
        </authorList>
    </citation>
    <scope>NUCLEOTIDE SEQUENCE</scope>
    <source>
        <strain evidence="2">F6-4510</strain>
    </source>
</reference>
<reference evidence="2" key="1">
    <citation type="submission" date="2020-10" db="EMBL/GenBank/DDBJ databases">
        <authorList>
            <person name="Gilroy R."/>
        </authorList>
    </citation>
    <scope>NUCLEOTIDE SEQUENCE</scope>
    <source>
        <strain evidence="2">F6-4510</strain>
    </source>
</reference>
<dbReference type="GO" id="GO:0005829">
    <property type="term" value="C:cytosol"/>
    <property type="evidence" value="ECO:0007669"/>
    <property type="project" value="TreeGrafter"/>
</dbReference>
<dbReference type="AlphaFoldDB" id="A0A9D9DWS4"/>
<evidence type="ECO:0000256" key="1">
    <source>
        <dbReference type="RuleBase" id="RU003690"/>
    </source>
</evidence>
<evidence type="ECO:0000313" key="3">
    <source>
        <dbReference type="Proteomes" id="UP000823611"/>
    </source>
</evidence>
<dbReference type="SUPFAM" id="SSF51445">
    <property type="entry name" value="(Trans)glycosidases"/>
    <property type="match status" value="1"/>
</dbReference>
<gene>
    <name evidence="2" type="ORF">IAC55_07730</name>
</gene>
<accession>A0A9D9DWS4</accession>
<keyword evidence="2" id="KW-0378">Hydrolase</keyword>
<dbReference type="GO" id="GO:0016052">
    <property type="term" value="P:carbohydrate catabolic process"/>
    <property type="evidence" value="ECO:0007669"/>
    <property type="project" value="TreeGrafter"/>
</dbReference>
<dbReference type="InterPro" id="IPR001360">
    <property type="entry name" value="Glyco_hydro_1"/>
</dbReference>
<dbReference type="GO" id="GO:0008422">
    <property type="term" value="F:beta-glucosidase activity"/>
    <property type="evidence" value="ECO:0007669"/>
    <property type="project" value="TreeGrafter"/>
</dbReference>
<name>A0A9D9DWS4_9FIRM</name>
<dbReference type="EMBL" id="JADIMX010000146">
    <property type="protein sequence ID" value="MBO8435191.1"/>
    <property type="molecule type" value="Genomic_DNA"/>
</dbReference>
<dbReference type="PANTHER" id="PTHR10353:SF139">
    <property type="entry name" value="6-PHOSPHO-BETA-GLUCOSIDASE GMUD"/>
    <property type="match status" value="1"/>
</dbReference>
<organism evidence="2 3">
    <name type="scientific">Candidatus Fimicola merdigallinarum</name>
    <dbReference type="NCBI Taxonomy" id="2840819"/>
    <lineage>
        <taxon>Bacteria</taxon>
        <taxon>Bacillati</taxon>
        <taxon>Bacillota</taxon>
        <taxon>Clostridia</taxon>
        <taxon>Lachnospirales</taxon>
        <taxon>Lachnospiraceae</taxon>
        <taxon>Lachnospiraceae incertae sedis</taxon>
        <taxon>Candidatus Fimicola</taxon>
    </lineage>
</organism>
<sequence length="111" mass="12831">MDIKYKFPKGFWWGSATSGPQSEGSADVDGKSESIWDYWFKKEPERFFDGVGPQDTSTFYKNYKEDIKLLKATGHNSFRTSIQWCRLIPDGVGEVNEKAVEFYNNMINEVI</sequence>
<feature type="non-terminal residue" evidence="2">
    <location>
        <position position="111"/>
    </location>
</feature>
<dbReference type="PANTHER" id="PTHR10353">
    <property type="entry name" value="GLYCOSYL HYDROLASE"/>
    <property type="match status" value="1"/>
</dbReference>
<dbReference type="InterPro" id="IPR017853">
    <property type="entry name" value="GH"/>
</dbReference>
<dbReference type="Proteomes" id="UP000823611">
    <property type="component" value="Unassembled WGS sequence"/>
</dbReference>
<comment type="similarity">
    <text evidence="1">Belongs to the glycosyl hydrolase 1 family.</text>
</comment>
<protein>
    <submittedName>
        <fullName evidence="2">Glycoside hydrolase family 1 protein</fullName>
    </submittedName>
</protein>
<dbReference type="Pfam" id="PF00232">
    <property type="entry name" value="Glyco_hydro_1"/>
    <property type="match status" value="1"/>
</dbReference>
<comment type="caution">
    <text evidence="2">The sequence shown here is derived from an EMBL/GenBank/DDBJ whole genome shotgun (WGS) entry which is preliminary data.</text>
</comment>
<dbReference type="Gene3D" id="3.20.20.80">
    <property type="entry name" value="Glycosidases"/>
    <property type="match status" value="1"/>
</dbReference>